<comment type="caution">
    <text evidence="1">The sequence shown here is derived from an EMBL/GenBank/DDBJ whole genome shotgun (WGS) entry which is preliminary data.</text>
</comment>
<organism evidence="1 2">
    <name type="scientific">Undibacterium pigrum</name>
    <dbReference type="NCBI Taxonomy" id="401470"/>
    <lineage>
        <taxon>Bacteria</taxon>
        <taxon>Pseudomonadati</taxon>
        <taxon>Pseudomonadota</taxon>
        <taxon>Betaproteobacteria</taxon>
        <taxon>Burkholderiales</taxon>
        <taxon>Oxalobacteraceae</taxon>
        <taxon>Undibacterium</taxon>
    </lineage>
</organism>
<dbReference type="RefSeq" id="WP_110257727.1">
    <property type="nucleotide sequence ID" value="NZ_QJKB01000012.1"/>
</dbReference>
<accession>A0A318IU86</accession>
<dbReference type="EMBL" id="QJKB01000012">
    <property type="protein sequence ID" value="PXX38573.1"/>
    <property type="molecule type" value="Genomic_DNA"/>
</dbReference>
<dbReference type="Proteomes" id="UP000247792">
    <property type="component" value="Unassembled WGS sequence"/>
</dbReference>
<keyword evidence="2" id="KW-1185">Reference proteome</keyword>
<dbReference type="OrthoDB" id="9865506at2"/>
<gene>
    <name evidence="1" type="ORF">DFR42_11285</name>
</gene>
<evidence type="ECO:0000313" key="2">
    <source>
        <dbReference type="Proteomes" id="UP000247792"/>
    </source>
</evidence>
<sequence>MHYRLISRNEQKEIIKSTEAGDDFMAAVSQGAHLRHELNAAYQVDLISVTHDGEEHKLAQLGGFA</sequence>
<evidence type="ECO:0000313" key="1">
    <source>
        <dbReference type="EMBL" id="PXX38573.1"/>
    </source>
</evidence>
<reference evidence="1 2" key="1">
    <citation type="submission" date="2018-05" db="EMBL/GenBank/DDBJ databases">
        <title>Genomic Encyclopedia of Type Strains, Phase IV (KMG-IV): sequencing the most valuable type-strain genomes for metagenomic binning, comparative biology and taxonomic classification.</title>
        <authorList>
            <person name="Goeker M."/>
        </authorList>
    </citation>
    <scope>NUCLEOTIDE SEQUENCE [LARGE SCALE GENOMIC DNA]</scope>
    <source>
        <strain evidence="1 2">DSM 19792</strain>
    </source>
</reference>
<proteinExistence type="predicted"/>
<protein>
    <submittedName>
        <fullName evidence="1">Uncharacterized protein</fullName>
    </submittedName>
</protein>
<dbReference type="AlphaFoldDB" id="A0A318IU86"/>
<name>A0A318IU86_9BURK</name>